<feature type="domain" description="Peptidase C45 hydrolase" evidence="2">
    <location>
        <begin position="37"/>
        <end position="244"/>
    </location>
</feature>
<evidence type="ECO:0000313" key="3">
    <source>
        <dbReference type="EMBL" id="MSV25298.1"/>
    </source>
</evidence>
<dbReference type="PANTHER" id="PTHR34180">
    <property type="entry name" value="PEPTIDASE C45"/>
    <property type="match status" value="1"/>
</dbReference>
<dbReference type="AlphaFoldDB" id="A0A6I2USW4"/>
<dbReference type="Pfam" id="PF03417">
    <property type="entry name" value="AAT"/>
    <property type="match status" value="1"/>
</dbReference>
<protein>
    <recommendedName>
        <fullName evidence="2">Peptidase C45 hydrolase domain-containing protein</fullName>
    </recommendedName>
</protein>
<evidence type="ECO:0000259" key="2">
    <source>
        <dbReference type="Pfam" id="PF03417"/>
    </source>
</evidence>
<reference evidence="3 4" key="1">
    <citation type="submission" date="2019-08" db="EMBL/GenBank/DDBJ databases">
        <title>In-depth cultivation of the pig gut microbiome towards novel bacterial diversity and tailored functional studies.</title>
        <authorList>
            <person name="Wylensek D."/>
            <person name="Hitch T.C.A."/>
            <person name="Clavel T."/>
        </authorList>
    </citation>
    <scope>NUCLEOTIDE SEQUENCE [LARGE SCALE GENOMIC DNA]</scope>
    <source>
        <strain evidence="4">WCA-380-WT-3B3</strain>
    </source>
</reference>
<keyword evidence="4" id="KW-1185">Reference proteome</keyword>
<dbReference type="EMBL" id="VUNL01000009">
    <property type="protein sequence ID" value="MSV25298.1"/>
    <property type="molecule type" value="Genomic_DNA"/>
</dbReference>
<dbReference type="RefSeq" id="WP_154621063.1">
    <property type="nucleotide sequence ID" value="NZ_CBCTNG010000009.1"/>
</dbReference>
<evidence type="ECO:0000256" key="1">
    <source>
        <dbReference type="SAM" id="SignalP"/>
    </source>
</evidence>
<dbReference type="InterPro" id="IPR047801">
    <property type="entry name" value="Peptidase_C45"/>
</dbReference>
<dbReference type="Gene3D" id="3.60.60.10">
    <property type="entry name" value="Penicillin V Acylase, Chain A"/>
    <property type="match status" value="1"/>
</dbReference>
<evidence type="ECO:0000313" key="4">
    <source>
        <dbReference type="Proteomes" id="UP000430222"/>
    </source>
</evidence>
<organism evidence="3 4">
    <name type="scientific">Selenomonas montiformis</name>
    <dbReference type="NCBI Taxonomy" id="2652285"/>
    <lineage>
        <taxon>Bacteria</taxon>
        <taxon>Bacillati</taxon>
        <taxon>Bacillota</taxon>
        <taxon>Negativicutes</taxon>
        <taxon>Selenomonadales</taxon>
        <taxon>Selenomonadaceae</taxon>
        <taxon>Selenomonas</taxon>
    </lineage>
</organism>
<proteinExistence type="predicted"/>
<sequence length="281" mass="31533">MKRIPVIFLLAALLSLPALPAAACTLYAAAGRDDVQGGGTILVKNRDWRPQHQEVRLVDEGGWRFYGLFAGNGTRKALKGGVNEQGLAIVSASASSIPREERLGAVHRASMKTILKRYTTVEEVLQHKELFAGAKFLMLADRSRIAYVEITPDNRIRVRETARGTLAHTNHYLEPSFQSYNKRHGTSSMVRLVRIRTLMDQTKRPYQMADFIRFSEDRHAGPDNSIWRSGSTREGTQTLAVLAIRIPPAGLPEVYIKYRANPDDQDREQVIQTFPFTSGEK</sequence>
<dbReference type="PANTHER" id="PTHR34180:SF1">
    <property type="entry name" value="BETA-ALANYL-DOPAMINE_CARCININE HYDROLASE"/>
    <property type="match status" value="1"/>
</dbReference>
<accession>A0A6I2USW4</accession>
<dbReference type="InterPro" id="IPR005079">
    <property type="entry name" value="Peptidase_C45_hydrolase"/>
</dbReference>
<name>A0A6I2USW4_9FIRM</name>
<feature type="chain" id="PRO_5026278209" description="Peptidase C45 hydrolase domain-containing protein" evidence="1">
    <location>
        <begin position="24"/>
        <end position="281"/>
    </location>
</feature>
<dbReference type="Proteomes" id="UP000430222">
    <property type="component" value="Unassembled WGS sequence"/>
</dbReference>
<comment type="caution">
    <text evidence="3">The sequence shown here is derived from an EMBL/GenBank/DDBJ whole genome shotgun (WGS) entry which is preliminary data.</text>
</comment>
<feature type="signal peptide" evidence="1">
    <location>
        <begin position="1"/>
        <end position="23"/>
    </location>
</feature>
<gene>
    <name evidence="3" type="ORF">FYJ78_08925</name>
</gene>
<keyword evidence="1" id="KW-0732">Signal</keyword>